<sequence>MTISKGGDFLKILSLSNEFEEESFGGAGTAVTGMVHMLDRMGVQQTVVVPRSNWNIPVWTAIGQQIKVLWLPRGSRYFGYLGMIKADVVCQEFPQICQGWDMIHSHAINFAPLSYTLSQGNIPIVYSVYSFLRKELGDLPDPELQAQFKIQEELLMRCQCIHLISQSERQYLAGRFPQYLFKTQVLPLGISIPLERWQQGIMNQLLYVGRLLDYKGIEDLIKAVSIRVRSGHQIHVNIVGKGTELYEGYLKHLVQALNLGSYIHFHGRISSLEVRQRMASTTALVVPSRREAYGLVALEGMAIGTPVISSNAGGLAEVVPNSCALTFEPGNILKLSEALAIVLGNPSLQKSLSIKGHQNAVKFEWSQLASKYYTLLNTMSKG</sequence>
<dbReference type="EMBL" id="FNCP01000030">
    <property type="protein sequence ID" value="SDI24199.1"/>
    <property type="molecule type" value="Genomic_DNA"/>
</dbReference>
<proteinExistence type="predicted"/>
<dbReference type="CDD" id="cd03801">
    <property type="entry name" value="GT4_PimA-like"/>
    <property type="match status" value="1"/>
</dbReference>
<dbReference type="Gene3D" id="3.40.50.2000">
    <property type="entry name" value="Glycogen Phosphorylase B"/>
    <property type="match status" value="2"/>
</dbReference>
<evidence type="ECO:0000259" key="2">
    <source>
        <dbReference type="Pfam" id="PF13439"/>
    </source>
</evidence>
<feature type="domain" description="Glycosyl transferase family 1" evidence="1">
    <location>
        <begin position="203"/>
        <end position="356"/>
    </location>
</feature>
<accession>A0A1G8IZ35</accession>
<feature type="domain" description="Glycosyltransferase subfamily 4-like N-terminal" evidence="2">
    <location>
        <begin position="24"/>
        <end position="190"/>
    </location>
</feature>
<evidence type="ECO:0000313" key="3">
    <source>
        <dbReference type="EMBL" id="SDI24199.1"/>
    </source>
</evidence>
<dbReference type="Proteomes" id="UP000198656">
    <property type="component" value="Unassembled WGS sequence"/>
</dbReference>
<dbReference type="InterPro" id="IPR001296">
    <property type="entry name" value="Glyco_trans_1"/>
</dbReference>
<dbReference type="OrthoDB" id="9795068at2"/>
<gene>
    <name evidence="3" type="ORF">SAMN05443529_13044</name>
</gene>
<dbReference type="Pfam" id="PF13439">
    <property type="entry name" value="Glyco_transf_4"/>
    <property type="match status" value="1"/>
</dbReference>
<dbReference type="SUPFAM" id="SSF53756">
    <property type="entry name" value="UDP-Glycosyltransferase/glycogen phosphorylase"/>
    <property type="match status" value="1"/>
</dbReference>
<dbReference type="AlphaFoldDB" id="A0A1G8IZ35"/>
<reference evidence="4" key="1">
    <citation type="submission" date="2016-10" db="EMBL/GenBank/DDBJ databases">
        <authorList>
            <person name="Varghese N."/>
            <person name="Submissions S."/>
        </authorList>
    </citation>
    <scope>NUCLEOTIDE SEQUENCE [LARGE SCALE GENOMIC DNA]</scope>
    <source>
        <strain evidence="4">DSM 8344</strain>
    </source>
</reference>
<evidence type="ECO:0000259" key="1">
    <source>
        <dbReference type="Pfam" id="PF00534"/>
    </source>
</evidence>
<dbReference type="RefSeq" id="WP_092335364.1">
    <property type="nucleotide sequence ID" value="NZ_FNCP01000030.1"/>
</dbReference>
<dbReference type="GO" id="GO:0016757">
    <property type="term" value="F:glycosyltransferase activity"/>
    <property type="evidence" value="ECO:0007669"/>
    <property type="project" value="InterPro"/>
</dbReference>
<dbReference type="PANTHER" id="PTHR12526">
    <property type="entry name" value="GLYCOSYLTRANSFERASE"/>
    <property type="match status" value="1"/>
</dbReference>
<dbReference type="InterPro" id="IPR028098">
    <property type="entry name" value="Glyco_trans_4-like_N"/>
</dbReference>
<organism evidence="3 4">
    <name type="scientific">Desulfosporosinus hippei DSM 8344</name>
    <dbReference type="NCBI Taxonomy" id="1121419"/>
    <lineage>
        <taxon>Bacteria</taxon>
        <taxon>Bacillati</taxon>
        <taxon>Bacillota</taxon>
        <taxon>Clostridia</taxon>
        <taxon>Eubacteriales</taxon>
        <taxon>Desulfitobacteriaceae</taxon>
        <taxon>Desulfosporosinus</taxon>
    </lineage>
</organism>
<dbReference type="Pfam" id="PF00534">
    <property type="entry name" value="Glycos_transf_1"/>
    <property type="match status" value="1"/>
</dbReference>
<name>A0A1G8IZ35_9FIRM</name>
<dbReference type="PANTHER" id="PTHR12526:SF584">
    <property type="entry name" value="GLYCOSYLTRANSFERASE"/>
    <property type="match status" value="1"/>
</dbReference>
<keyword evidence="4" id="KW-1185">Reference proteome</keyword>
<evidence type="ECO:0000313" key="4">
    <source>
        <dbReference type="Proteomes" id="UP000198656"/>
    </source>
</evidence>
<dbReference type="STRING" id="1121419.SAMN05443529_13044"/>
<protein>
    <submittedName>
        <fullName evidence="3">Glycogen(Starch) synthase</fullName>
    </submittedName>
</protein>